<dbReference type="KEGG" id="tnl:113494076"/>
<dbReference type="GeneID" id="113494076"/>
<dbReference type="InParanoid" id="A0A7E5VI72"/>
<protein>
    <submittedName>
        <fullName evidence="2">Uncharacterized protein LOC113494076</fullName>
    </submittedName>
</protein>
<dbReference type="InterPro" id="IPR044230">
    <property type="entry name" value="GTF3C4"/>
</dbReference>
<dbReference type="Gene3D" id="2.130.10.10">
    <property type="entry name" value="YVTN repeat-like/Quinoprotein amine dehydrogenase"/>
    <property type="match status" value="1"/>
</dbReference>
<dbReference type="PANTHER" id="PTHR15496:SF2">
    <property type="entry name" value="GENERAL TRANSCRIPTION FACTOR 3C POLYPEPTIDE 4"/>
    <property type="match status" value="1"/>
</dbReference>
<evidence type="ECO:0000313" key="1">
    <source>
        <dbReference type="Proteomes" id="UP000322000"/>
    </source>
</evidence>
<sequence>MGKDTFYEVTRRTIPIIKNEAARLSWNNNILSVRLTKRLNFFEYSYNLECLDKKLDLIESCLSSPKDSPATDLCNSKFIRSEMRNIDYTEMIVNSSFWPHNASLTQEMTSITMIEWSPPNYFKHEAVLAILNNIGGVEFFGHPQLKWKSLLNFTPHIISNLQYNKSPKVFEELKESVYIVETSAICWARELNSDKSCYFVTAQKNGNLLFWKIDNDMKTVKLVGSKQTDLTEINQMLWIQKPDNKKCLICADSLGLISIYEFKIEEDKINVNETHSLWKSKDRMIAHNLNYIVLNNHIVFICSKHRHLLIQVLDKSNKVVTEYLNNVNDHRIVQITITNDGIYLATVNVQIYKMIMNYIGGHLSVDLTALDIKDPFTNHDLFSIQFSKNNMLCALAMIDRKVLCRKEQHKIQIAFLSTDAKLESALTKLMDSPTKKLTEYWDCIELLRFQITKLKVTPKVDFDALYQSGFQNIYIMKIYLVLVIFFSNLKKVLRLSSNVKLPEMSVETVRERILNLHAKSILEVLRKKYQKEEQLTEDEIASLYGCNKYLEYYASKYKTNLDLDKSVFNEMKNNFEYTCQCCDSKIDGFTCGQGHLNMFCMETFTPINGYDYLVCRSCGTTAKCELPSENPTCVFCDMCLVRPD</sequence>
<reference evidence="2" key="1">
    <citation type="submission" date="2025-08" db="UniProtKB">
        <authorList>
            <consortium name="RefSeq"/>
        </authorList>
    </citation>
    <scope>IDENTIFICATION</scope>
</reference>
<keyword evidence="1" id="KW-1185">Reference proteome</keyword>
<accession>A0A7E5VI72</accession>
<dbReference type="Proteomes" id="UP000322000">
    <property type="component" value="Chromosome 1"/>
</dbReference>
<dbReference type="InterPro" id="IPR015943">
    <property type="entry name" value="WD40/YVTN_repeat-like_dom_sf"/>
</dbReference>
<dbReference type="OrthoDB" id="6021743at2759"/>
<gene>
    <name evidence="2" type="primary">LOC113494076</name>
</gene>
<dbReference type="RefSeq" id="XP_026728023.1">
    <property type="nucleotide sequence ID" value="XM_026872222.1"/>
</dbReference>
<dbReference type="GO" id="GO:0004402">
    <property type="term" value="F:histone acetyltransferase activity"/>
    <property type="evidence" value="ECO:0007669"/>
    <property type="project" value="InterPro"/>
</dbReference>
<dbReference type="SUPFAM" id="SSF50978">
    <property type="entry name" value="WD40 repeat-like"/>
    <property type="match status" value="1"/>
</dbReference>
<name>A0A7E5VI72_TRINI</name>
<dbReference type="PANTHER" id="PTHR15496">
    <property type="entry name" value="GENERAL TRANSCRIPTION FACTOR 3C POLYPEPTIDE 4 FAMILY"/>
    <property type="match status" value="1"/>
</dbReference>
<dbReference type="AlphaFoldDB" id="A0A7E5VI72"/>
<organism evidence="1 2">
    <name type="scientific">Trichoplusia ni</name>
    <name type="common">Cabbage looper</name>
    <dbReference type="NCBI Taxonomy" id="7111"/>
    <lineage>
        <taxon>Eukaryota</taxon>
        <taxon>Metazoa</taxon>
        <taxon>Ecdysozoa</taxon>
        <taxon>Arthropoda</taxon>
        <taxon>Hexapoda</taxon>
        <taxon>Insecta</taxon>
        <taxon>Pterygota</taxon>
        <taxon>Neoptera</taxon>
        <taxon>Endopterygota</taxon>
        <taxon>Lepidoptera</taxon>
        <taxon>Glossata</taxon>
        <taxon>Ditrysia</taxon>
        <taxon>Noctuoidea</taxon>
        <taxon>Noctuidae</taxon>
        <taxon>Plusiinae</taxon>
        <taxon>Trichoplusia</taxon>
    </lineage>
</organism>
<dbReference type="InterPro" id="IPR036322">
    <property type="entry name" value="WD40_repeat_dom_sf"/>
</dbReference>
<dbReference type="GO" id="GO:0000127">
    <property type="term" value="C:transcription factor TFIIIC complex"/>
    <property type="evidence" value="ECO:0007669"/>
    <property type="project" value="InterPro"/>
</dbReference>
<proteinExistence type="predicted"/>
<evidence type="ECO:0000313" key="2">
    <source>
        <dbReference type="RefSeq" id="XP_026728023.1"/>
    </source>
</evidence>
<dbReference type="GO" id="GO:0006384">
    <property type="term" value="P:transcription initiation at RNA polymerase III promoter"/>
    <property type="evidence" value="ECO:0007669"/>
    <property type="project" value="InterPro"/>
</dbReference>